<dbReference type="KEGG" id="msb:LJ00_02600"/>
<dbReference type="Proteomes" id="UP000000757">
    <property type="component" value="Chromosome"/>
</dbReference>
<dbReference type="KEGG" id="msm:MSMEG_0525"/>
<accession>A0QPU8</accession>
<dbReference type="STRING" id="246196.MSMEG_0525"/>
<evidence type="ECO:0000313" key="1">
    <source>
        <dbReference type="EMBL" id="ABK76184.1"/>
    </source>
</evidence>
<protein>
    <submittedName>
        <fullName evidence="1">Uncharacterized protein</fullName>
    </submittedName>
</protein>
<dbReference type="EMBL" id="CP000480">
    <property type="protein sequence ID" value="ABK76184.1"/>
    <property type="molecule type" value="Genomic_DNA"/>
</dbReference>
<keyword evidence="2" id="KW-1185">Reference proteome</keyword>
<reference evidence="1 2" key="1">
    <citation type="submission" date="2006-10" db="EMBL/GenBank/DDBJ databases">
        <authorList>
            <person name="Fleischmann R.D."/>
            <person name="Dodson R.J."/>
            <person name="Haft D.H."/>
            <person name="Merkel J.S."/>
            <person name="Nelson W.C."/>
            <person name="Fraser C.M."/>
        </authorList>
    </citation>
    <scope>NUCLEOTIDE SEQUENCE [LARGE SCALE GENOMIC DNA]</scope>
    <source>
        <strain evidence="2">ATCC 700084 / mc(2)155</strain>
    </source>
</reference>
<sequence>MSSVNAARQRETVAIRAQRIRGQRVPPFRKNRGIGPSATRKLYDRTALLQLEPISRGIAA</sequence>
<name>A0QPU8_MYCS2</name>
<proteinExistence type="predicted"/>
<evidence type="ECO:0000313" key="2">
    <source>
        <dbReference type="Proteomes" id="UP000000757"/>
    </source>
</evidence>
<gene>
    <name evidence="1" type="ordered locus">MSMEG_0525</name>
</gene>
<dbReference type="PATRIC" id="fig|246196.19.peg.522"/>
<organism evidence="1 2">
    <name type="scientific">Mycolicibacterium smegmatis (strain ATCC 700084 / mc(2)155)</name>
    <name type="common">Mycobacterium smegmatis</name>
    <dbReference type="NCBI Taxonomy" id="246196"/>
    <lineage>
        <taxon>Bacteria</taxon>
        <taxon>Bacillati</taxon>
        <taxon>Actinomycetota</taxon>
        <taxon>Actinomycetes</taxon>
        <taxon>Mycobacteriales</taxon>
        <taxon>Mycobacteriaceae</taxon>
        <taxon>Mycolicibacterium</taxon>
    </lineage>
</organism>
<dbReference type="AlphaFoldDB" id="A0QPU8"/>